<accession>A0A916WB02</accession>
<reference evidence="1" key="1">
    <citation type="journal article" date="2014" name="Int. J. Syst. Evol. Microbiol.">
        <title>Complete genome sequence of Corynebacterium casei LMG S-19264T (=DSM 44701T), isolated from a smear-ripened cheese.</title>
        <authorList>
            <consortium name="US DOE Joint Genome Institute (JGI-PGF)"/>
            <person name="Walter F."/>
            <person name="Albersmeier A."/>
            <person name="Kalinowski J."/>
            <person name="Ruckert C."/>
        </authorList>
    </citation>
    <scope>NUCLEOTIDE SEQUENCE</scope>
    <source>
        <strain evidence="1">CGMCC 1.15320</strain>
    </source>
</reference>
<protein>
    <submittedName>
        <fullName evidence="1">Uncharacterized protein</fullName>
    </submittedName>
</protein>
<evidence type="ECO:0000313" key="1">
    <source>
        <dbReference type="EMBL" id="GGA81842.1"/>
    </source>
</evidence>
<dbReference type="AlphaFoldDB" id="A0A916WB02"/>
<dbReference type="EMBL" id="BMIF01000023">
    <property type="protein sequence ID" value="GGA81842.1"/>
    <property type="molecule type" value="Genomic_DNA"/>
</dbReference>
<dbReference type="RefSeq" id="WP_280516504.1">
    <property type="nucleotide sequence ID" value="NZ_BMIF01000023.1"/>
</dbReference>
<sequence>MTDFAPASSDTLHRWLALYLDEAVKAEIRRELERRETPMRKAA</sequence>
<reference evidence="1" key="2">
    <citation type="submission" date="2020-09" db="EMBL/GenBank/DDBJ databases">
        <authorList>
            <person name="Sun Q."/>
            <person name="Zhou Y."/>
        </authorList>
    </citation>
    <scope>NUCLEOTIDE SEQUENCE</scope>
    <source>
        <strain evidence="1">CGMCC 1.15320</strain>
    </source>
</reference>
<comment type="caution">
    <text evidence="1">The sequence shown here is derived from an EMBL/GenBank/DDBJ whole genome shotgun (WGS) entry which is preliminary data.</text>
</comment>
<dbReference type="Proteomes" id="UP000636264">
    <property type="component" value="Unassembled WGS sequence"/>
</dbReference>
<keyword evidence="2" id="KW-1185">Reference proteome</keyword>
<gene>
    <name evidence="1" type="ORF">GCM10011385_40100</name>
</gene>
<evidence type="ECO:0000313" key="2">
    <source>
        <dbReference type="Proteomes" id="UP000636264"/>
    </source>
</evidence>
<name>A0A916WB02_9HYPH</name>
<proteinExistence type="predicted"/>
<organism evidence="1 2">
    <name type="scientific">Nitratireductor aestuarii</name>
    <dbReference type="NCBI Taxonomy" id="1735103"/>
    <lineage>
        <taxon>Bacteria</taxon>
        <taxon>Pseudomonadati</taxon>
        <taxon>Pseudomonadota</taxon>
        <taxon>Alphaproteobacteria</taxon>
        <taxon>Hyphomicrobiales</taxon>
        <taxon>Phyllobacteriaceae</taxon>
        <taxon>Nitratireductor</taxon>
    </lineage>
</organism>